<comment type="caution">
    <text evidence="1">The sequence shown here is derived from an EMBL/GenBank/DDBJ whole genome shotgun (WGS) entry which is preliminary data.</text>
</comment>
<dbReference type="PANTHER" id="PTHR40128:SF1">
    <property type="entry name" value="PHYTANOYL-COA HYDROXYLASE"/>
    <property type="match status" value="1"/>
</dbReference>
<name>A0A7X0RQ10_9BACL</name>
<organism evidence="1 2">
    <name type="scientific">Cohnella nanjingensis</name>
    <dbReference type="NCBI Taxonomy" id="1387779"/>
    <lineage>
        <taxon>Bacteria</taxon>
        <taxon>Bacillati</taxon>
        <taxon>Bacillota</taxon>
        <taxon>Bacilli</taxon>
        <taxon>Bacillales</taxon>
        <taxon>Paenibacillaceae</taxon>
        <taxon>Cohnella</taxon>
    </lineage>
</organism>
<keyword evidence="1" id="KW-0223">Dioxygenase</keyword>
<gene>
    <name evidence="1" type="ORF">H7C19_12240</name>
</gene>
<sequence>MNHSPMLDNDKKPISGQFVDSTPILENPAQLRERAQEDGMLFFKGLIPQERVLSLRLDILGSLGKYGVLNNRYPTMEAMADVEAINRYDADKLQWNGVGVTLEMYRDIQKLESFHALAHAPELKAMYRTLFGAEPFPHPRNIGRIMLPHRDLKATPSHQDFLHIQGATNAWTCWMPLGDVPRKLGGLAVLKGSHKAGLLGVANAPGAGGLESILCGLDYRWETTDYEPGDVLTFHSLTVHKSMPNAVPGKIRLSADYRYQPADEVIEPASLLPHGPYTWEELYEGWQRADLQYYWKDREFSLAAFDESIRWQKDKIC</sequence>
<keyword evidence="1" id="KW-0560">Oxidoreductase</keyword>
<dbReference type="RefSeq" id="WP_185142933.1">
    <property type="nucleotide sequence ID" value="NZ_JACJVP010000021.1"/>
</dbReference>
<proteinExistence type="predicted"/>
<dbReference type="GO" id="GO:0016706">
    <property type="term" value="F:2-oxoglutarate-dependent dioxygenase activity"/>
    <property type="evidence" value="ECO:0007669"/>
    <property type="project" value="UniProtKB-ARBA"/>
</dbReference>
<protein>
    <submittedName>
        <fullName evidence="1">Phytanoyl-CoA dioxygenase family protein</fullName>
    </submittedName>
</protein>
<dbReference type="EMBL" id="JACJVP010000021">
    <property type="protein sequence ID" value="MBB6671450.1"/>
    <property type="molecule type" value="Genomic_DNA"/>
</dbReference>
<dbReference type="Pfam" id="PF05721">
    <property type="entry name" value="PhyH"/>
    <property type="match status" value="1"/>
</dbReference>
<evidence type="ECO:0000313" key="2">
    <source>
        <dbReference type="Proteomes" id="UP000547209"/>
    </source>
</evidence>
<keyword evidence="2" id="KW-1185">Reference proteome</keyword>
<dbReference type="Proteomes" id="UP000547209">
    <property type="component" value="Unassembled WGS sequence"/>
</dbReference>
<dbReference type="SUPFAM" id="SSF51197">
    <property type="entry name" value="Clavaminate synthase-like"/>
    <property type="match status" value="1"/>
</dbReference>
<dbReference type="InterPro" id="IPR008775">
    <property type="entry name" value="Phytyl_CoA_dOase-like"/>
</dbReference>
<dbReference type="PANTHER" id="PTHR40128">
    <property type="entry name" value="EXPRESSED PROTEIN"/>
    <property type="match status" value="1"/>
</dbReference>
<accession>A0A7X0RQ10</accession>
<dbReference type="Gene3D" id="2.60.120.620">
    <property type="entry name" value="q2cbj1_9rhob like domain"/>
    <property type="match status" value="1"/>
</dbReference>
<dbReference type="AlphaFoldDB" id="A0A7X0RQ10"/>
<reference evidence="1 2" key="1">
    <citation type="submission" date="2020-08" db="EMBL/GenBank/DDBJ databases">
        <title>Cohnella phylogeny.</title>
        <authorList>
            <person name="Dunlap C."/>
        </authorList>
    </citation>
    <scope>NUCLEOTIDE SEQUENCE [LARGE SCALE GENOMIC DNA]</scope>
    <source>
        <strain evidence="1 2">DSM 28246</strain>
    </source>
</reference>
<evidence type="ECO:0000313" key="1">
    <source>
        <dbReference type="EMBL" id="MBB6671450.1"/>
    </source>
</evidence>